<gene>
    <name evidence="2" type="ORF">KSP40_PGU000671</name>
</gene>
<name>A0ABR2LKY1_9ASPA</name>
<evidence type="ECO:0008006" key="4">
    <source>
        <dbReference type="Google" id="ProtNLM"/>
    </source>
</evidence>
<sequence length="502" mass="54428">MVEALQICANPTPNTQDTAVFCPLAIKAQALAFQYLIKNRLFSSSLLPGDFPQGGVGVVVVDSCPARGVGVFIVIEDIDCSVSLTNCVSSASTMAMPGDPSSSMISSAAAVMSKSFTLSGLLNFTDGLWSCCGSERIFVFTTNHIEKLDSALLRSWRMDMHINMSYCSFPALKTLMRNYLGMSDDELAVGNENDSFFRELKAPLELRGRSLLVLGEWGLAHSERTLADKTQVSHKEGGSTIIASQASGEECMRLIRERHAKLLTVLGNIRADRAPNTDIALGGQPSLVPSQIMPEGAIRSKDPITSELSGIDSSIHPSLPNGLSKNTREKFHSMKEVVVWTNKRLTREELLVVFSTRAGSCGYPGREGRPASRCASDDVSTAQQVSSHKNRVADSSHQQAGSCSSVQHNRPSSRQGAPGGLSWRRERERESVCGARERGKERERKGGIGIERKKNIFFRYKTGAPIDLYCAPHFPALGHLLSALRGASLCSHRPLLGISSSA</sequence>
<protein>
    <recommendedName>
        <fullName evidence="4">ATPase AAA-type core domain-containing protein</fullName>
    </recommendedName>
</protein>
<dbReference type="Proteomes" id="UP001412067">
    <property type="component" value="Unassembled WGS sequence"/>
</dbReference>
<dbReference type="SUPFAM" id="SSF52540">
    <property type="entry name" value="P-loop containing nucleoside triphosphate hydrolases"/>
    <property type="match status" value="1"/>
</dbReference>
<organism evidence="2 3">
    <name type="scientific">Platanthera guangdongensis</name>
    <dbReference type="NCBI Taxonomy" id="2320717"/>
    <lineage>
        <taxon>Eukaryota</taxon>
        <taxon>Viridiplantae</taxon>
        <taxon>Streptophyta</taxon>
        <taxon>Embryophyta</taxon>
        <taxon>Tracheophyta</taxon>
        <taxon>Spermatophyta</taxon>
        <taxon>Magnoliopsida</taxon>
        <taxon>Liliopsida</taxon>
        <taxon>Asparagales</taxon>
        <taxon>Orchidaceae</taxon>
        <taxon>Orchidoideae</taxon>
        <taxon>Orchideae</taxon>
        <taxon>Orchidinae</taxon>
        <taxon>Platanthera</taxon>
    </lineage>
</organism>
<accession>A0ABR2LKY1</accession>
<feature type="compositionally biased region" description="Polar residues" evidence="1">
    <location>
        <begin position="378"/>
        <end position="415"/>
    </location>
</feature>
<evidence type="ECO:0000256" key="1">
    <source>
        <dbReference type="SAM" id="MobiDB-lite"/>
    </source>
</evidence>
<proteinExistence type="predicted"/>
<feature type="region of interest" description="Disordered" evidence="1">
    <location>
        <begin position="362"/>
        <end position="446"/>
    </location>
</feature>
<dbReference type="PANTHER" id="PTHR23070">
    <property type="entry name" value="BCS1 AAA-TYPE ATPASE"/>
    <property type="match status" value="1"/>
</dbReference>
<dbReference type="EMBL" id="JBBWWR010000018">
    <property type="protein sequence ID" value="KAK8943737.1"/>
    <property type="molecule type" value="Genomic_DNA"/>
</dbReference>
<evidence type="ECO:0000313" key="2">
    <source>
        <dbReference type="EMBL" id="KAK8943737.1"/>
    </source>
</evidence>
<comment type="caution">
    <text evidence="2">The sequence shown here is derived from an EMBL/GenBank/DDBJ whole genome shotgun (WGS) entry which is preliminary data.</text>
</comment>
<dbReference type="Gene3D" id="3.40.50.300">
    <property type="entry name" value="P-loop containing nucleotide triphosphate hydrolases"/>
    <property type="match status" value="1"/>
</dbReference>
<keyword evidence="3" id="KW-1185">Reference proteome</keyword>
<dbReference type="InterPro" id="IPR027417">
    <property type="entry name" value="P-loop_NTPase"/>
</dbReference>
<feature type="compositionally biased region" description="Basic and acidic residues" evidence="1">
    <location>
        <begin position="423"/>
        <end position="446"/>
    </location>
</feature>
<evidence type="ECO:0000313" key="3">
    <source>
        <dbReference type="Proteomes" id="UP001412067"/>
    </source>
</evidence>
<dbReference type="InterPro" id="IPR050747">
    <property type="entry name" value="Mitochondrial_chaperone_BCS1"/>
</dbReference>
<reference evidence="2 3" key="1">
    <citation type="journal article" date="2022" name="Nat. Plants">
        <title>Genomes of leafy and leafless Platanthera orchids illuminate the evolution of mycoheterotrophy.</title>
        <authorList>
            <person name="Li M.H."/>
            <person name="Liu K.W."/>
            <person name="Li Z."/>
            <person name="Lu H.C."/>
            <person name="Ye Q.L."/>
            <person name="Zhang D."/>
            <person name="Wang J.Y."/>
            <person name="Li Y.F."/>
            <person name="Zhong Z.M."/>
            <person name="Liu X."/>
            <person name="Yu X."/>
            <person name="Liu D.K."/>
            <person name="Tu X.D."/>
            <person name="Liu B."/>
            <person name="Hao Y."/>
            <person name="Liao X.Y."/>
            <person name="Jiang Y.T."/>
            <person name="Sun W.H."/>
            <person name="Chen J."/>
            <person name="Chen Y.Q."/>
            <person name="Ai Y."/>
            <person name="Zhai J.W."/>
            <person name="Wu S.S."/>
            <person name="Zhou Z."/>
            <person name="Hsiao Y.Y."/>
            <person name="Wu W.L."/>
            <person name="Chen Y.Y."/>
            <person name="Lin Y.F."/>
            <person name="Hsu J.L."/>
            <person name="Li C.Y."/>
            <person name="Wang Z.W."/>
            <person name="Zhao X."/>
            <person name="Zhong W.Y."/>
            <person name="Ma X.K."/>
            <person name="Ma L."/>
            <person name="Huang J."/>
            <person name="Chen G.Z."/>
            <person name="Huang M.Z."/>
            <person name="Huang L."/>
            <person name="Peng D.H."/>
            <person name="Luo Y.B."/>
            <person name="Zou S.Q."/>
            <person name="Chen S.P."/>
            <person name="Lan S."/>
            <person name="Tsai W.C."/>
            <person name="Van de Peer Y."/>
            <person name="Liu Z.J."/>
        </authorList>
    </citation>
    <scope>NUCLEOTIDE SEQUENCE [LARGE SCALE GENOMIC DNA]</scope>
    <source>
        <strain evidence="2">Lor288</strain>
    </source>
</reference>